<dbReference type="SUPFAM" id="SSF56024">
    <property type="entry name" value="Phospholipase D/nuclease"/>
    <property type="match status" value="2"/>
</dbReference>
<dbReference type="InterPro" id="IPR036871">
    <property type="entry name" value="PX_dom_sf"/>
</dbReference>
<reference evidence="10 11" key="1">
    <citation type="submission" date="2016-07" db="EMBL/GenBank/DDBJ databases">
        <title>Pervasive Adenine N6-methylation of Active Genes in Fungi.</title>
        <authorList>
            <consortium name="DOE Joint Genome Institute"/>
            <person name="Mondo S.J."/>
            <person name="Dannebaum R.O."/>
            <person name="Kuo R.C."/>
            <person name="Labutti K."/>
            <person name="Haridas S."/>
            <person name="Kuo A."/>
            <person name="Salamov A."/>
            <person name="Ahrendt S.R."/>
            <person name="Lipzen A."/>
            <person name="Sullivan W."/>
            <person name="Andreopoulos W.B."/>
            <person name="Clum A."/>
            <person name="Lindquist E."/>
            <person name="Daum C."/>
            <person name="Ramamoorthy G.K."/>
            <person name="Gryganskyi A."/>
            <person name="Culley D."/>
            <person name="Magnuson J.K."/>
            <person name="James T.Y."/>
            <person name="O'Malley M.A."/>
            <person name="Stajich J.E."/>
            <person name="Spatafora J.W."/>
            <person name="Visel A."/>
            <person name="Grigoriev I.V."/>
        </authorList>
    </citation>
    <scope>NUCLEOTIDE SEQUENCE [LARGE SCALE GENOMIC DNA]</scope>
    <source>
        <strain evidence="10 11">NRRL 3301</strain>
    </source>
</reference>
<keyword evidence="4 7" id="KW-0378">Hydrolase</keyword>
<evidence type="ECO:0000256" key="5">
    <source>
        <dbReference type="ARBA" id="ARBA00022963"/>
    </source>
</evidence>
<organism evidence="10 11">
    <name type="scientific">Hesseltinella vesiculosa</name>
    <dbReference type="NCBI Taxonomy" id="101127"/>
    <lineage>
        <taxon>Eukaryota</taxon>
        <taxon>Fungi</taxon>
        <taxon>Fungi incertae sedis</taxon>
        <taxon>Mucoromycota</taxon>
        <taxon>Mucoromycotina</taxon>
        <taxon>Mucoromycetes</taxon>
        <taxon>Mucorales</taxon>
        <taxon>Cunninghamellaceae</taxon>
        <taxon>Hesseltinella</taxon>
    </lineage>
</organism>
<dbReference type="CDD" id="cd09141">
    <property type="entry name" value="PLDc_vPLD1_2_yPLD_like_2"/>
    <property type="match status" value="1"/>
</dbReference>
<protein>
    <recommendedName>
        <fullName evidence="7">Phospholipase</fullName>
        <ecNumber evidence="7">3.1.4.4</ecNumber>
    </recommendedName>
</protein>
<dbReference type="InterPro" id="IPR001736">
    <property type="entry name" value="PLipase_D/transphosphatidylase"/>
</dbReference>
<dbReference type="PIRSF" id="PIRSF009376">
    <property type="entry name" value="Phospholipase_D_euk"/>
    <property type="match status" value="1"/>
</dbReference>
<feature type="region of interest" description="Disordered" evidence="8">
    <location>
        <begin position="1"/>
        <end position="22"/>
    </location>
</feature>
<evidence type="ECO:0000256" key="1">
    <source>
        <dbReference type="ARBA" id="ARBA00000798"/>
    </source>
</evidence>
<dbReference type="PANTHER" id="PTHR18896:SF76">
    <property type="entry name" value="PHOSPHOLIPASE"/>
    <property type="match status" value="1"/>
</dbReference>
<evidence type="ECO:0000256" key="3">
    <source>
        <dbReference type="ARBA" id="ARBA00022737"/>
    </source>
</evidence>
<evidence type="ECO:0000256" key="2">
    <source>
        <dbReference type="ARBA" id="ARBA00008664"/>
    </source>
</evidence>
<dbReference type="Pfam" id="PF00787">
    <property type="entry name" value="PX"/>
    <property type="match status" value="1"/>
</dbReference>
<proteinExistence type="inferred from homology"/>
<feature type="domain" description="PLD phosphodiesterase" evidence="9">
    <location>
        <begin position="698"/>
        <end position="725"/>
    </location>
</feature>
<dbReference type="GO" id="GO:0006654">
    <property type="term" value="P:phosphatidic acid biosynthetic process"/>
    <property type="evidence" value="ECO:0007669"/>
    <property type="project" value="InterPro"/>
</dbReference>
<dbReference type="AlphaFoldDB" id="A0A1X2GF43"/>
<dbReference type="InterPro" id="IPR001683">
    <property type="entry name" value="PX_dom"/>
</dbReference>
<dbReference type="SMART" id="SM00155">
    <property type="entry name" value="PLDc"/>
    <property type="match status" value="2"/>
</dbReference>
<dbReference type="GO" id="GO:0009395">
    <property type="term" value="P:phospholipid catabolic process"/>
    <property type="evidence" value="ECO:0007669"/>
    <property type="project" value="TreeGrafter"/>
</dbReference>
<dbReference type="Gene3D" id="3.30.870.10">
    <property type="entry name" value="Endonuclease Chain A"/>
    <property type="match status" value="2"/>
</dbReference>
<evidence type="ECO:0000256" key="4">
    <source>
        <dbReference type="ARBA" id="ARBA00022801"/>
    </source>
</evidence>
<evidence type="ECO:0000259" key="9">
    <source>
        <dbReference type="PROSITE" id="PS50035"/>
    </source>
</evidence>
<dbReference type="EMBL" id="MCGT01000018">
    <property type="protein sequence ID" value="ORX52360.1"/>
    <property type="molecule type" value="Genomic_DNA"/>
</dbReference>
<dbReference type="SUPFAM" id="SSF50729">
    <property type="entry name" value="PH domain-like"/>
    <property type="match status" value="1"/>
</dbReference>
<dbReference type="PANTHER" id="PTHR18896">
    <property type="entry name" value="PHOSPHOLIPASE D"/>
    <property type="match status" value="1"/>
</dbReference>
<dbReference type="FunFam" id="3.30.870.10:FF:000011">
    <property type="entry name" value="Phospholipase"/>
    <property type="match status" value="1"/>
</dbReference>
<comment type="catalytic activity">
    <reaction evidence="1 7">
        <text>a 1,2-diacyl-sn-glycero-3-phosphocholine + H2O = a 1,2-diacyl-sn-glycero-3-phosphate + choline + H(+)</text>
        <dbReference type="Rhea" id="RHEA:14445"/>
        <dbReference type="ChEBI" id="CHEBI:15354"/>
        <dbReference type="ChEBI" id="CHEBI:15377"/>
        <dbReference type="ChEBI" id="CHEBI:15378"/>
        <dbReference type="ChEBI" id="CHEBI:57643"/>
        <dbReference type="ChEBI" id="CHEBI:58608"/>
        <dbReference type="EC" id="3.1.4.4"/>
    </reaction>
</comment>
<evidence type="ECO:0000256" key="6">
    <source>
        <dbReference type="ARBA" id="ARBA00023098"/>
    </source>
</evidence>
<evidence type="ECO:0000256" key="7">
    <source>
        <dbReference type="PIRNR" id="PIRNR009376"/>
    </source>
</evidence>
<comment type="caution">
    <text evidence="10">The sequence shown here is derived from an EMBL/GenBank/DDBJ whole genome shotgun (WGS) entry which is preliminary data.</text>
</comment>
<feature type="domain" description="PLD phosphodiesterase" evidence="9">
    <location>
        <begin position="405"/>
        <end position="425"/>
    </location>
</feature>
<comment type="similarity">
    <text evidence="2 7">Belongs to the phospholipase D family.</text>
</comment>
<keyword evidence="11" id="KW-1185">Reference proteome</keyword>
<dbReference type="GO" id="GO:0035091">
    <property type="term" value="F:phosphatidylinositol binding"/>
    <property type="evidence" value="ECO:0007669"/>
    <property type="project" value="InterPro"/>
</dbReference>
<dbReference type="EC" id="3.1.4.4" evidence="7"/>
<evidence type="ECO:0000313" key="11">
    <source>
        <dbReference type="Proteomes" id="UP000242146"/>
    </source>
</evidence>
<dbReference type="STRING" id="101127.A0A1X2GF43"/>
<dbReference type="CDD" id="cd06093">
    <property type="entry name" value="PX_domain"/>
    <property type="match status" value="1"/>
</dbReference>
<dbReference type="SUPFAM" id="SSF64268">
    <property type="entry name" value="PX domain"/>
    <property type="match status" value="1"/>
</dbReference>
<keyword evidence="3" id="KW-0677">Repeat</keyword>
<gene>
    <name evidence="10" type="ORF">DM01DRAFT_265398</name>
</gene>
<dbReference type="Proteomes" id="UP000242146">
    <property type="component" value="Unassembled WGS sequence"/>
</dbReference>
<dbReference type="OrthoDB" id="14911at2759"/>
<keyword evidence="6" id="KW-0443">Lipid metabolism</keyword>
<name>A0A1X2GF43_9FUNG</name>
<evidence type="ECO:0000313" key="10">
    <source>
        <dbReference type="EMBL" id="ORX52360.1"/>
    </source>
</evidence>
<sequence>MPEFAPVLDSAPPSTIDSVPKTPWERTRDKVRLISSIQPGRPSSQVDTTNTNAPVLVPYYPPAFDPIFIALSRDEHGNKLPPILLPLLNASVTDSEFLPGQNQWAFRIELQYGDIKWVIYRTIADFVMLHYLLKIKSSLLGNVPAPPPFPNQLQSLYDTCITTIDQYMDEKRDALERRTALSRYLQQLLQLAHRQISYDLCEFLELSAISMVQDMGWKGKEGYLQQRNHFVQHRCCQWITSRLWKTQWVLLRDSYIAFCDDIAASSPTAVLMLDKGFTMHATKPNLLGNYHLILSNQTRRIQLKGNKRDLDEWWAQIKKVQQGSPWIRQHRFNSFAPVRRHAKVKWFVDAENHFNAVAEAILSAKAEIYIADWWLTPELEMSLALTIDSAHTKQWLQGLHPNIKKIVVVDNRLAFIGGLDLCFGRYDSHQHTLSDHNPLEPAKVNFPGQDYSNPRHKDFVNVAQHDLTLVDRTACPRMPWHDVTLATVGPVARDIARHFIQRWNFIKSTKAMHRHSLPFLMPKGEYVAARDESKFKGSCRVQVLRSSSEWSSGVKREHSIYNAYIECISQSKHFIYIENQFFISATEDDKILRNKIAQALVERIIRAHEERETFKVIFVLPLVPAFEGDLASSEAGSARTVMHFQYATICRGEGSIVERLRQAGIIPSDYIAWYSLRNWGSIRTEDMDILSPDQYVTEILYIHDKIMIVDDRIALIGSANINDRSQLGNRDSEIAMIIEDTEMVDAYMDGQPYKAGKFAHTLRLQLWKEHLGLLDVEDWSSLLDADTQCDDTNDSTSITTSTTAAQATAYLAVDNAKDIETLELEEPVRMIDRMSRSRSLYDTTRGTQSQDHEACARVLDPLCCFQDLWDRTAVHNTLIYRQLFHCVPDDTIHTFEQHRQFVNSAERRYGHVINPLLSGPEIHVKLVGIHGHLVQFPLDYLKNETLMGSNLIDSVTPMVIFT</sequence>
<dbReference type="PROSITE" id="PS50035">
    <property type="entry name" value="PLD"/>
    <property type="match status" value="2"/>
</dbReference>
<dbReference type="Pfam" id="PF00614">
    <property type="entry name" value="PLDc"/>
    <property type="match status" value="1"/>
</dbReference>
<dbReference type="InterPro" id="IPR016555">
    <property type="entry name" value="PLipase_D_euk"/>
</dbReference>
<keyword evidence="5 7" id="KW-0442">Lipid degradation</keyword>
<dbReference type="Gene3D" id="3.30.1520.10">
    <property type="entry name" value="Phox-like domain"/>
    <property type="match status" value="1"/>
</dbReference>
<dbReference type="GO" id="GO:0004630">
    <property type="term" value="F:phospholipase D activity"/>
    <property type="evidence" value="ECO:0007669"/>
    <property type="project" value="UniProtKB-UniRule"/>
</dbReference>
<dbReference type="Pfam" id="PF13091">
    <property type="entry name" value="PLDc_2"/>
    <property type="match status" value="1"/>
</dbReference>
<dbReference type="GO" id="GO:0035556">
    <property type="term" value="P:intracellular signal transduction"/>
    <property type="evidence" value="ECO:0007669"/>
    <property type="project" value="InterPro"/>
</dbReference>
<accession>A0A1X2GF43</accession>
<evidence type="ECO:0000256" key="8">
    <source>
        <dbReference type="SAM" id="MobiDB-lite"/>
    </source>
</evidence>
<dbReference type="InterPro" id="IPR015679">
    <property type="entry name" value="PLipase_D_fam"/>
</dbReference>
<dbReference type="InterPro" id="IPR025202">
    <property type="entry name" value="PLD-like_dom"/>
</dbReference>